<reference evidence="1" key="2">
    <citation type="journal article" date="2023" name="IMA Fungus">
        <title>Comparative genomic study of the Penicillium genus elucidates a diverse pangenome and 15 lateral gene transfer events.</title>
        <authorList>
            <person name="Petersen C."/>
            <person name="Sorensen T."/>
            <person name="Nielsen M.R."/>
            <person name="Sondergaard T.E."/>
            <person name="Sorensen J.L."/>
            <person name="Fitzpatrick D.A."/>
            <person name="Frisvad J.C."/>
            <person name="Nielsen K.L."/>
        </authorList>
    </citation>
    <scope>NUCLEOTIDE SEQUENCE</scope>
    <source>
        <strain evidence="1">IBT 26290</strain>
    </source>
</reference>
<dbReference type="Proteomes" id="UP001149163">
    <property type="component" value="Unassembled WGS sequence"/>
</dbReference>
<reference evidence="1" key="1">
    <citation type="submission" date="2022-11" db="EMBL/GenBank/DDBJ databases">
        <authorList>
            <person name="Petersen C."/>
        </authorList>
    </citation>
    <scope>NUCLEOTIDE SEQUENCE</scope>
    <source>
        <strain evidence="1">IBT 26290</strain>
    </source>
</reference>
<dbReference type="EMBL" id="JAPQKN010000007">
    <property type="protein sequence ID" value="KAJ5153217.1"/>
    <property type="molecule type" value="Genomic_DNA"/>
</dbReference>
<dbReference type="OrthoDB" id="5151590at2759"/>
<dbReference type="RefSeq" id="XP_056539525.1">
    <property type="nucleotide sequence ID" value="XM_056691819.1"/>
</dbReference>
<evidence type="ECO:0000313" key="1">
    <source>
        <dbReference type="EMBL" id="KAJ5153217.1"/>
    </source>
</evidence>
<dbReference type="AlphaFoldDB" id="A0A9W9LGB1"/>
<organism evidence="1 2">
    <name type="scientific">Penicillium canariense</name>
    <dbReference type="NCBI Taxonomy" id="189055"/>
    <lineage>
        <taxon>Eukaryota</taxon>
        <taxon>Fungi</taxon>
        <taxon>Dikarya</taxon>
        <taxon>Ascomycota</taxon>
        <taxon>Pezizomycotina</taxon>
        <taxon>Eurotiomycetes</taxon>
        <taxon>Eurotiomycetidae</taxon>
        <taxon>Eurotiales</taxon>
        <taxon>Aspergillaceae</taxon>
        <taxon>Penicillium</taxon>
    </lineage>
</organism>
<sequence length="108" mass="12932">MARGPELDRYTRERICELKFTYKWGARRIKKYRFPDIPLSIIHYTLRIESKRVNSASLPRSGQPRKLTEEDRDSMYDAIQSNPSIIRDKLLSVVNYKVYAMSIWRLTY</sequence>
<accession>A0A9W9LGB1</accession>
<name>A0A9W9LGB1_9EURO</name>
<dbReference type="GeneID" id="81430995"/>
<comment type="caution">
    <text evidence="1">The sequence shown here is derived from an EMBL/GenBank/DDBJ whole genome shotgun (WGS) entry which is preliminary data.</text>
</comment>
<protein>
    <submittedName>
        <fullName evidence="1">Uncharacterized protein</fullName>
    </submittedName>
</protein>
<evidence type="ECO:0000313" key="2">
    <source>
        <dbReference type="Proteomes" id="UP001149163"/>
    </source>
</evidence>
<proteinExistence type="predicted"/>
<keyword evidence="2" id="KW-1185">Reference proteome</keyword>
<gene>
    <name evidence="1" type="ORF">N7482_009695</name>
</gene>